<evidence type="ECO:0000256" key="1">
    <source>
        <dbReference type="ARBA" id="ARBA00004162"/>
    </source>
</evidence>
<evidence type="ECO:0000259" key="7">
    <source>
        <dbReference type="Pfam" id="PF04024"/>
    </source>
</evidence>
<dbReference type="PANTHER" id="PTHR33885:SF3">
    <property type="entry name" value="PHAGE SHOCK PROTEIN C"/>
    <property type="match status" value="1"/>
</dbReference>
<evidence type="ECO:0000256" key="4">
    <source>
        <dbReference type="ARBA" id="ARBA00022989"/>
    </source>
</evidence>
<dbReference type="RefSeq" id="WP_094396687.1">
    <property type="nucleotide sequence ID" value="NZ_CP016893.1"/>
</dbReference>
<dbReference type="AlphaFoldDB" id="A0A223HVA7"/>
<dbReference type="Pfam" id="PF18917">
    <property type="entry name" value="LiaI-LiaF-like_TM1"/>
    <property type="match status" value="1"/>
</dbReference>
<reference evidence="9 10" key="1">
    <citation type="submission" date="2016-08" db="EMBL/GenBank/DDBJ databases">
        <title>A novel genetic cassette of butanologenic Thermoanaerobacterium thermosaccharolyticum that directly convert cellulose to butanol.</title>
        <authorList>
            <person name="Li T."/>
            <person name="He J."/>
        </authorList>
    </citation>
    <scope>NUCLEOTIDE SEQUENCE [LARGE SCALE GENOMIC DNA]</scope>
    <source>
        <strain evidence="9 10">TG57</strain>
    </source>
</reference>
<sequence length="137" mass="15483">MDKRLYRSRNQVIIGGVCGGIAEYFDIDVTIVRLIWALIALVAGTGVLLYIIAWIVVPENPYQLKNSDFNTSDVNAEKDTEKAKVVSSGRKNGEIFGWILIAVGIYLLARTFIPWFYLKLFWPVILIAVGLLFVFKK</sequence>
<keyword evidence="5 6" id="KW-0472">Membrane</keyword>
<evidence type="ECO:0000256" key="3">
    <source>
        <dbReference type="ARBA" id="ARBA00022692"/>
    </source>
</evidence>
<proteinExistence type="predicted"/>
<feature type="transmembrane region" description="Helical" evidence="6">
    <location>
        <begin position="34"/>
        <end position="57"/>
    </location>
</feature>
<feature type="domain" description="LiaI-LiaF-like transmembrane region" evidence="8">
    <location>
        <begin position="95"/>
        <end position="133"/>
    </location>
</feature>
<dbReference type="InterPro" id="IPR007168">
    <property type="entry name" value="Phageshock_PspC_N"/>
</dbReference>
<gene>
    <name evidence="9" type="ORF">Thert_00170</name>
</gene>
<dbReference type="Pfam" id="PF04024">
    <property type="entry name" value="PspC"/>
    <property type="match status" value="1"/>
</dbReference>
<evidence type="ECO:0000313" key="10">
    <source>
        <dbReference type="Proteomes" id="UP000214975"/>
    </source>
</evidence>
<dbReference type="EMBL" id="CP016893">
    <property type="protein sequence ID" value="AST56413.1"/>
    <property type="molecule type" value="Genomic_DNA"/>
</dbReference>
<keyword evidence="4 6" id="KW-1133">Transmembrane helix</keyword>
<feature type="transmembrane region" description="Helical" evidence="6">
    <location>
        <begin position="115"/>
        <end position="135"/>
    </location>
</feature>
<organism evidence="9 10">
    <name type="scientific">Thermoanaerobacterium thermosaccharolyticum</name>
    <name type="common">Clostridium thermosaccharolyticum</name>
    <dbReference type="NCBI Taxonomy" id="1517"/>
    <lineage>
        <taxon>Bacteria</taxon>
        <taxon>Bacillati</taxon>
        <taxon>Bacillota</taxon>
        <taxon>Clostridia</taxon>
        <taxon>Thermoanaerobacterales</taxon>
        <taxon>Thermoanaerobacteraceae</taxon>
        <taxon>Thermoanaerobacterium</taxon>
    </lineage>
</organism>
<name>A0A223HVA7_THETR</name>
<dbReference type="GO" id="GO:0005886">
    <property type="term" value="C:plasma membrane"/>
    <property type="evidence" value="ECO:0007669"/>
    <property type="project" value="UniProtKB-SubCell"/>
</dbReference>
<evidence type="ECO:0000313" key="9">
    <source>
        <dbReference type="EMBL" id="AST56413.1"/>
    </source>
</evidence>
<comment type="subcellular location">
    <subcellularLocation>
        <location evidence="1">Cell membrane</location>
        <topology evidence="1">Single-pass membrane protein</topology>
    </subcellularLocation>
</comment>
<feature type="domain" description="Phage shock protein PspC N-terminal" evidence="7">
    <location>
        <begin position="3"/>
        <end position="59"/>
    </location>
</feature>
<protein>
    <submittedName>
        <fullName evidence="9">Phage shock protein</fullName>
    </submittedName>
</protein>
<keyword evidence="3 6" id="KW-0812">Transmembrane</keyword>
<accession>A0A223HVA7</accession>
<dbReference type="Proteomes" id="UP000214975">
    <property type="component" value="Chromosome"/>
</dbReference>
<dbReference type="InterPro" id="IPR043726">
    <property type="entry name" value="LiaI-LiaF-like_TM1"/>
</dbReference>
<keyword evidence="2" id="KW-1003">Cell membrane</keyword>
<evidence type="ECO:0000256" key="2">
    <source>
        <dbReference type="ARBA" id="ARBA00022475"/>
    </source>
</evidence>
<evidence type="ECO:0000259" key="8">
    <source>
        <dbReference type="Pfam" id="PF18917"/>
    </source>
</evidence>
<evidence type="ECO:0000256" key="5">
    <source>
        <dbReference type="ARBA" id="ARBA00023136"/>
    </source>
</evidence>
<evidence type="ECO:0000256" key="6">
    <source>
        <dbReference type="SAM" id="Phobius"/>
    </source>
</evidence>
<dbReference type="InterPro" id="IPR052027">
    <property type="entry name" value="PspC"/>
</dbReference>
<dbReference type="PANTHER" id="PTHR33885">
    <property type="entry name" value="PHAGE SHOCK PROTEIN C"/>
    <property type="match status" value="1"/>
</dbReference>